<name>A0A9D9GQ28_9GAMM</name>
<dbReference type="InterPro" id="IPR015422">
    <property type="entry name" value="PyrdxlP-dep_Trfase_small"/>
</dbReference>
<feature type="non-terminal residue" evidence="5">
    <location>
        <position position="275"/>
    </location>
</feature>
<keyword evidence="3 5" id="KW-0032">Aminotransferase</keyword>
<protein>
    <submittedName>
        <fullName evidence="5">Aminotransferase class III-fold pyridoxal phosphate-dependent enzyme</fullName>
    </submittedName>
</protein>
<dbReference type="Gene3D" id="3.90.1150.10">
    <property type="entry name" value="Aspartate Aminotransferase, domain 1"/>
    <property type="match status" value="1"/>
</dbReference>
<dbReference type="PANTHER" id="PTHR11986">
    <property type="entry name" value="AMINOTRANSFERASE CLASS III"/>
    <property type="match status" value="1"/>
</dbReference>
<comment type="cofactor">
    <cofactor evidence="1">
        <name>pyridoxal 5'-phosphate</name>
        <dbReference type="ChEBI" id="CHEBI:597326"/>
    </cofactor>
</comment>
<dbReference type="InterPro" id="IPR005814">
    <property type="entry name" value="Aminotrans_3"/>
</dbReference>
<dbReference type="PROSITE" id="PS00600">
    <property type="entry name" value="AA_TRANSFER_CLASS_3"/>
    <property type="match status" value="1"/>
</dbReference>
<organism evidence="5 6">
    <name type="scientific">Candidatus Avisuccinivibrio stercorigallinarum</name>
    <dbReference type="NCBI Taxonomy" id="2840704"/>
    <lineage>
        <taxon>Bacteria</taxon>
        <taxon>Pseudomonadati</taxon>
        <taxon>Pseudomonadota</taxon>
        <taxon>Gammaproteobacteria</taxon>
        <taxon>Aeromonadales</taxon>
        <taxon>Succinivibrionaceae</taxon>
        <taxon>Succinivibrionaceae incertae sedis</taxon>
        <taxon>Candidatus Avisuccinivibrio</taxon>
    </lineage>
</organism>
<proteinExistence type="inferred from homology"/>
<dbReference type="Gene3D" id="3.40.640.10">
    <property type="entry name" value="Type I PLP-dependent aspartate aminotransferase-like (Major domain)"/>
    <property type="match status" value="1"/>
</dbReference>
<keyword evidence="4" id="KW-0663">Pyridoxal phosphate</keyword>
<evidence type="ECO:0000256" key="2">
    <source>
        <dbReference type="ARBA" id="ARBA00008954"/>
    </source>
</evidence>
<sequence length="275" mass="29716">MSTASTAQALQDDAKYIASFSHLSEVPLVVASAHGSYLVGADGREYLDFISGACTMSMGYDKPKETMAYGSFPFPYALGLPQLEYAKALIRHFPGGSDNIKAYFGVCGSEAVDGAIKLCRAFTKRKKIVTFSGDYHGTTFGAVSLTTMPGRISDKFDPLLPEVAVLPFCDEEASDDDIDNCLLQLAYMDYESIAGFIIEPVQGDMGMVPMHQKLMQSIYSIAKTWGIAFVVDEIQMALHRTGPFFSIENYDGIIPDAVIMGKSIGGGIPLSCIMG</sequence>
<accession>A0A9D9GQ28</accession>
<evidence type="ECO:0000313" key="6">
    <source>
        <dbReference type="Proteomes" id="UP000823631"/>
    </source>
</evidence>
<dbReference type="Pfam" id="PF00202">
    <property type="entry name" value="Aminotran_3"/>
    <property type="match status" value="1"/>
</dbReference>
<dbReference type="AlphaFoldDB" id="A0A9D9GQ28"/>
<dbReference type="SUPFAM" id="SSF53383">
    <property type="entry name" value="PLP-dependent transferases"/>
    <property type="match status" value="1"/>
</dbReference>
<comment type="similarity">
    <text evidence="2">Belongs to the class-III pyridoxal-phosphate-dependent aminotransferase family.</text>
</comment>
<dbReference type="GO" id="GO:0042802">
    <property type="term" value="F:identical protein binding"/>
    <property type="evidence" value="ECO:0007669"/>
    <property type="project" value="TreeGrafter"/>
</dbReference>
<reference evidence="5" key="2">
    <citation type="journal article" date="2021" name="PeerJ">
        <title>Extensive microbial diversity within the chicken gut microbiome revealed by metagenomics and culture.</title>
        <authorList>
            <person name="Gilroy R."/>
            <person name="Ravi A."/>
            <person name="Getino M."/>
            <person name="Pursley I."/>
            <person name="Horton D.L."/>
            <person name="Alikhan N.F."/>
            <person name="Baker D."/>
            <person name="Gharbi K."/>
            <person name="Hall N."/>
            <person name="Watson M."/>
            <person name="Adriaenssens E.M."/>
            <person name="Foster-Nyarko E."/>
            <person name="Jarju S."/>
            <person name="Secka A."/>
            <person name="Antonio M."/>
            <person name="Oren A."/>
            <person name="Chaudhuri R.R."/>
            <person name="La Ragione R."/>
            <person name="Hildebrand F."/>
            <person name="Pallen M.J."/>
        </authorList>
    </citation>
    <scope>NUCLEOTIDE SEQUENCE</scope>
    <source>
        <strain evidence="5">17213</strain>
    </source>
</reference>
<evidence type="ECO:0000256" key="3">
    <source>
        <dbReference type="ARBA" id="ARBA00022576"/>
    </source>
</evidence>
<evidence type="ECO:0000313" key="5">
    <source>
        <dbReference type="EMBL" id="MBO8415852.1"/>
    </source>
</evidence>
<dbReference type="InterPro" id="IPR049704">
    <property type="entry name" value="Aminotrans_3_PPA_site"/>
</dbReference>
<dbReference type="GO" id="GO:0008483">
    <property type="term" value="F:transaminase activity"/>
    <property type="evidence" value="ECO:0007669"/>
    <property type="project" value="UniProtKB-KW"/>
</dbReference>
<dbReference type="InterPro" id="IPR015421">
    <property type="entry name" value="PyrdxlP-dep_Trfase_major"/>
</dbReference>
<keyword evidence="3 5" id="KW-0808">Transferase</keyword>
<dbReference type="InterPro" id="IPR015424">
    <property type="entry name" value="PyrdxlP-dep_Trfase"/>
</dbReference>
<reference evidence="5" key="1">
    <citation type="submission" date="2020-10" db="EMBL/GenBank/DDBJ databases">
        <authorList>
            <person name="Gilroy R."/>
        </authorList>
    </citation>
    <scope>NUCLEOTIDE SEQUENCE</scope>
    <source>
        <strain evidence="5">17213</strain>
    </source>
</reference>
<comment type="caution">
    <text evidence="5">The sequence shown here is derived from an EMBL/GenBank/DDBJ whole genome shotgun (WGS) entry which is preliminary data.</text>
</comment>
<dbReference type="PANTHER" id="PTHR11986:SF58">
    <property type="entry name" value="LEUCINE_METHIONINE RACEMASE"/>
    <property type="match status" value="1"/>
</dbReference>
<dbReference type="InterPro" id="IPR050103">
    <property type="entry name" value="Class-III_PLP-dep_AT"/>
</dbReference>
<evidence type="ECO:0000256" key="4">
    <source>
        <dbReference type="ARBA" id="ARBA00022898"/>
    </source>
</evidence>
<dbReference type="EMBL" id="JADINH010000121">
    <property type="protein sequence ID" value="MBO8415852.1"/>
    <property type="molecule type" value="Genomic_DNA"/>
</dbReference>
<dbReference type="Proteomes" id="UP000823631">
    <property type="component" value="Unassembled WGS sequence"/>
</dbReference>
<evidence type="ECO:0000256" key="1">
    <source>
        <dbReference type="ARBA" id="ARBA00001933"/>
    </source>
</evidence>
<dbReference type="GO" id="GO:0030170">
    <property type="term" value="F:pyridoxal phosphate binding"/>
    <property type="evidence" value="ECO:0007669"/>
    <property type="project" value="InterPro"/>
</dbReference>
<gene>
    <name evidence="5" type="ORF">IAB19_05690</name>
</gene>